<dbReference type="GO" id="GO:0031143">
    <property type="term" value="C:pseudopodium"/>
    <property type="evidence" value="ECO:0007669"/>
    <property type="project" value="UniProtKB-SubCell"/>
</dbReference>
<comment type="interaction">
    <interactant intactId="EBI-312064">
        <id>O76615</id>
    </interactant>
    <interactant intactId="EBI-312060">
        <id>Q21453</id>
        <label>CELE_M01F1.4</label>
    </interactant>
    <organismsDiffer>false</organismsDiffer>
    <experiments>2</experiments>
</comment>
<dbReference type="SUPFAM" id="SSF49354">
    <property type="entry name" value="PapD-like"/>
    <property type="match status" value="1"/>
</dbReference>
<dbReference type="RefSeq" id="NP_491010.1">
    <property type="nucleotide sequence ID" value="NM_058609.3"/>
</dbReference>
<dbReference type="GeneID" id="189522"/>
<comment type="subcellular location">
    <subcellularLocation>
        <location evidence="6">Cell projection</location>
        <location evidence="6">Pseudopodium</location>
    </subcellularLocation>
    <subcellularLocation>
        <location evidence="1">Cytoplasm</location>
        <location evidence="1">Cytoskeleton</location>
    </subcellularLocation>
</comment>
<dbReference type="HOGENOM" id="CLU_728109_0_0_1"/>
<reference evidence="9 10" key="1">
    <citation type="journal article" date="1998" name="Science">
        <title>Genome sequence of the nematode C. elegans: a platform for investigating biology.</title>
        <authorList>
            <consortium name="The C. elegans sequencing consortium"/>
            <person name="Sulson J.E."/>
            <person name="Waterston R."/>
        </authorList>
    </citation>
    <scope>NUCLEOTIDE SEQUENCE [LARGE SCALE GENOMIC DNA]</scope>
    <source>
        <strain evidence="9 10">Bristol N2</strain>
    </source>
</reference>
<evidence type="ECO:0000259" key="8">
    <source>
        <dbReference type="PROSITE" id="PS50202"/>
    </source>
</evidence>
<dbReference type="PaxDb" id="6239-Y23H5A.4"/>
<evidence type="ECO:0000256" key="4">
    <source>
        <dbReference type="ARBA" id="ARBA00023273"/>
    </source>
</evidence>
<dbReference type="ExpressionAtlas" id="O76615">
    <property type="expression patterns" value="baseline and differential"/>
</dbReference>
<comment type="function">
    <text evidence="5 7">Central component in molecular interactions underlying sperm crawling. Forms an extensive filament system that extends from sperm villipoda, along the leading edge of the pseudopod.</text>
</comment>
<evidence type="ECO:0000256" key="5">
    <source>
        <dbReference type="ARBA" id="ARBA00037744"/>
    </source>
</evidence>
<keyword evidence="10" id="KW-1185">Reference proteome</keyword>
<evidence type="ECO:0000256" key="7">
    <source>
        <dbReference type="RuleBase" id="RU003425"/>
    </source>
</evidence>
<evidence type="ECO:0000313" key="11">
    <source>
        <dbReference type="WormBase" id="Y23H5A.4a"/>
    </source>
</evidence>
<dbReference type="Proteomes" id="UP000001940">
    <property type="component" value="Chromosome I"/>
</dbReference>
<dbReference type="AlphaFoldDB" id="O76615"/>
<dbReference type="GO" id="GO:0005856">
    <property type="term" value="C:cytoskeleton"/>
    <property type="evidence" value="ECO:0007669"/>
    <property type="project" value="UniProtKB-SubCell"/>
</dbReference>
<organism evidence="9 10">
    <name type="scientific">Caenorhabditis elegans</name>
    <dbReference type="NCBI Taxonomy" id="6239"/>
    <lineage>
        <taxon>Eukaryota</taxon>
        <taxon>Metazoa</taxon>
        <taxon>Ecdysozoa</taxon>
        <taxon>Nematoda</taxon>
        <taxon>Chromadorea</taxon>
        <taxon>Rhabditida</taxon>
        <taxon>Rhabditina</taxon>
        <taxon>Rhabditomorpha</taxon>
        <taxon>Rhabditoidea</taxon>
        <taxon>Rhabditidae</taxon>
        <taxon>Peloderinae</taxon>
        <taxon>Caenorhabditis</taxon>
    </lineage>
</organism>
<dbReference type="PIR" id="E87729">
    <property type="entry name" value="E87729"/>
</dbReference>
<dbReference type="InParanoid" id="O76615"/>
<dbReference type="eggNOG" id="ENOG502TGIC">
    <property type="taxonomic scope" value="Eukaryota"/>
</dbReference>
<sequence>MALESIGQRSKQFYYDHAAGDTATQKHISHEKSQINLEMTGEPGGGERRYFEGLVGTKELVILSALTMCLYLINGEYAQTICTALTSVPPALFSYRVLTNQMTDKQGYHSILFYWTLYGLTALIDQFAGTAQGYNLCKCGLLGVFFFHAVRSNLSAVPATWKFAEKLEVLTSLVSQLETDGFLRNYDAMTPTITQFSEDDSLQYIFPVEENLEMSTACSFVPSLDMQSTQNPSPSTLKTMKIEESRNFQTMSAMTLACGGAAADIVTVPADRITFAAGKLEEVIRVTNVSQSHIMFALKTNADAYLIAAPTSGVLLSGQSMTIRVGVTGNYFDDFSDPGVSIDKLAIDYALIPSRSYSKFSSEFFYSQNRRRLAIRVFYQ</sequence>
<dbReference type="OMA" id="QGYNLCK"/>
<evidence type="ECO:0000256" key="3">
    <source>
        <dbReference type="ARBA" id="ARBA00023212"/>
    </source>
</evidence>
<dbReference type="OrthoDB" id="5784868at2759"/>
<evidence type="ECO:0000256" key="2">
    <source>
        <dbReference type="ARBA" id="ARBA00022490"/>
    </source>
</evidence>
<dbReference type="SMR" id="O76615"/>
<evidence type="ECO:0000313" key="9">
    <source>
        <dbReference type="EMBL" id="CCD70911.1"/>
    </source>
</evidence>
<keyword evidence="2" id="KW-0963">Cytoplasm</keyword>
<evidence type="ECO:0000313" key="10">
    <source>
        <dbReference type="Proteomes" id="UP000001940"/>
    </source>
</evidence>
<dbReference type="STRING" id="6239.Y23H5A.4a.1"/>
<proteinExistence type="evidence at protein level"/>
<dbReference type="FunCoup" id="O76615">
    <property type="interactions" value="106"/>
</dbReference>
<dbReference type="PANTHER" id="PTHR22920">
    <property type="entry name" value="MAJOR SPERM PROTEIN"/>
    <property type="match status" value="1"/>
</dbReference>
<evidence type="ECO:0000256" key="1">
    <source>
        <dbReference type="ARBA" id="ARBA00004245"/>
    </source>
</evidence>
<dbReference type="UCSC" id="Y23H5A.4">
    <property type="organism name" value="c. elegans"/>
</dbReference>
<dbReference type="EMBL" id="BX284601">
    <property type="protein sequence ID" value="CCD70911.1"/>
    <property type="molecule type" value="Genomic_DNA"/>
</dbReference>
<dbReference type="Pfam" id="PF00635">
    <property type="entry name" value="Motile_Sperm"/>
    <property type="match status" value="1"/>
</dbReference>
<dbReference type="DIP" id="DIP-27446N"/>
<evidence type="ECO:0000256" key="6">
    <source>
        <dbReference type="ARBA" id="ARBA00037818"/>
    </source>
</evidence>
<dbReference type="InterPro" id="IPR000535">
    <property type="entry name" value="MSP_dom"/>
</dbReference>
<feature type="domain" description="MSP" evidence="8">
    <location>
        <begin position="264"/>
        <end position="380"/>
    </location>
</feature>
<dbReference type="InterPro" id="IPR013783">
    <property type="entry name" value="Ig-like_fold"/>
</dbReference>
<keyword evidence="3 7" id="KW-0206">Cytoskeleton</keyword>
<gene>
    <name evidence="9 11" type="primary">spe-47</name>
    <name evidence="9" type="ORF">CELE_Y23H5A.4</name>
    <name evidence="11" type="ORF">Y23H5A.4</name>
</gene>
<dbReference type="InterPro" id="IPR051155">
    <property type="entry name" value="Nematode_MSP"/>
</dbReference>
<dbReference type="WormBase" id="Y23H5A.4a">
    <property type="protein sequence ID" value="CE18360"/>
    <property type="gene ID" value="WBGene00021271"/>
    <property type="gene designation" value="spe-47"/>
</dbReference>
<dbReference type="CTD" id="189522"/>
<keyword evidence="4" id="KW-0966">Cell projection</keyword>
<accession>O76615</accession>
<dbReference type="PROSITE" id="PS50202">
    <property type="entry name" value="MSP"/>
    <property type="match status" value="1"/>
</dbReference>
<dbReference type="PANTHER" id="PTHR22920:SF27">
    <property type="entry name" value="MAJOR SPERM PROTEIN"/>
    <property type="match status" value="1"/>
</dbReference>
<dbReference type="IntAct" id="O76615">
    <property type="interactions" value="3"/>
</dbReference>
<dbReference type="Gene3D" id="2.60.40.10">
    <property type="entry name" value="Immunoglobulins"/>
    <property type="match status" value="1"/>
</dbReference>
<name>O76615_CAEEL</name>
<protein>
    <recommendedName>
        <fullName evidence="7">Major sperm protein</fullName>
    </recommendedName>
</protein>
<dbReference type="Bgee" id="WBGene00021271">
    <property type="expression patterns" value="Expressed in adult organism and 3 other cell types or tissues"/>
</dbReference>
<dbReference type="AGR" id="WB:WBGene00021271"/>
<dbReference type="InterPro" id="IPR008962">
    <property type="entry name" value="PapD-like_sf"/>
</dbReference>